<keyword evidence="3" id="KW-1185">Reference proteome</keyword>
<accession>A0A5J5DPA1</accession>
<proteinExistence type="predicted"/>
<sequence>MWCPLQSTGSEGERDQPGLRQLLDMHSHHLDGSLFPIRLQPPRQAPPPWFTSHGRSLLPALVTEPAAGTTVYAKPVPSRGNNVLPTALSTRGRITSTTYNSYALPPPGPVVSPTSRTC</sequence>
<reference evidence="2 3" key="1">
    <citation type="submission" date="2019-08" db="EMBL/GenBank/DDBJ databases">
        <title>A chromosome-level genome assembly, high-density linkage maps, and genome scans reveal the genomic architecture of hybrid incompatibilities underlying speciation via character displacement in darters (Percidae: Etheostominae).</title>
        <authorList>
            <person name="Moran R.L."/>
            <person name="Catchen J.M."/>
            <person name="Fuller R.C."/>
        </authorList>
    </citation>
    <scope>NUCLEOTIDE SEQUENCE [LARGE SCALE GENOMIC DNA]</scope>
    <source>
        <strain evidence="2">EspeVRDwgs_2016</strain>
        <tissue evidence="2">Muscle</tissue>
    </source>
</reference>
<dbReference type="EMBL" id="VOFY01000002">
    <property type="protein sequence ID" value="KAA8595151.1"/>
    <property type="molecule type" value="Genomic_DNA"/>
</dbReference>
<dbReference type="Proteomes" id="UP000327493">
    <property type="component" value="Chromosome 2"/>
</dbReference>
<evidence type="ECO:0000313" key="2">
    <source>
        <dbReference type="EMBL" id="KAA8595151.1"/>
    </source>
</evidence>
<feature type="region of interest" description="Disordered" evidence="1">
    <location>
        <begin position="98"/>
        <end position="118"/>
    </location>
</feature>
<protein>
    <submittedName>
        <fullName evidence="2">Uncharacterized protein</fullName>
    </submittedName>
</protein>
<name>A0A5J5DPA1_9PERO</name>
<evidence type="ECO:0000256" key="1">
    <source>
        <dbReference type="SAM" id="MobiDB-lite"/>
    </source>
</evidence>
<dbReference type="AlphaFoldDB" id="A0A5J5DPA1"/>
<evidence type="ECO:0000313" key="3">
    <source>
        <dbReference type="Proteomes" id="UP000327493"/>
    </source>
</evidence>
<organism evidence="2 3">
    <name type="scientific">Etheostoma spectabile</name>
    <name type="common">orangethroat darter</name>
    <dbReference type="NCBI Taxonomy" id="54343"/>
    <lineage>
        <taxon>Eukaryota</taxon>
        <taxon>Metazoa</taxon>
        <taxon>Chordata</taxon>
        <taxon>Craniata</taxon>
        <taxon>Vertebrata</taxon>
        <taxon>Euteleostomi</taxon>
        <taxon>Actinopterygii</taxon>
        <taxon>Neopterygii</taxon>
        <taxon>Teleostei</taxon>
        <taxon>Neoteleostei</taxon>
        <taxon>Acanthomorphata</taxon>
        <taxon>Eupercaria</taxon>
        <taxon>Perciformes</taxon>
        <taxon>Percoidei</taxon>
        <taxon>Percidae</taxon>
        <taxon>Etheostomatinae</taxon>
        <taxon>Etheostoma</taxon>
    </lineage>
</organism>
<comment type="caution">
    <text evidence="2">The sequence shown here is derived from an EMBL/GenBank/DDBJ whole genome shotgun (WGS) entry which is preliminary data.</text>
</comment>
<gene>
    <name evidence="2" type="ORF">FQN60_012286</name>
</gene>